<dbReference type="EMBL" id="JAUSUY010000036">
    <property type="protein sequence ID" value="MDT3429127.1"/>
    <property type="molecule type" value="Genomic_DNA"/>
</dbReference>
<proteinExistence type="predicted"/>
<reference evidence="2 3" key="1">
    <citation type="submission" date="2023-07" db="EMBL/GenBank/DDBJ databases">
        <title>Genomic Encyclopedia of Type Strains, Phase IV (KMG-IV): sequencing the most valuable type-strain genomes for metagenomic binning, comparative biology and taxonomic classification.</title>
        <authorList>
            <person name="Goeker M."/>
        </authorList>
    </citation>
    <scope>NUCLEOTIDE SEQUENCE [LARGE SCALE GENOMIC DNA]</scope>
    <source>
        <strain evidence="2 3">T98</strain>
    </source>
</reference>
<keyword evidence="1" id="KW-0732">Signal</keyword>
<dbReference type="RefSeq" id="WP_025696471.1">
    <property type="nucleotide sequence ID" value="NZ_JAUSUY010000036.1"/>
</dbReference>
<evidence type="ECO:0008006" key="4">
    <source>
        <dbReference type="Google" id="ProtNLM"/>
    </source>
</evidence>
<feature type="signal peptide" evidence="1">
    <location>
        <begin position="1"/>
        <end position="24"/>
    </location>
</feature>
<evidence type="ECO:0000313" key="3">
    <source>
        <dbReference type="Proteomes" id="UP001248709"/>
    </source>
</evidence>
<accession>A0ABU3HE85</accession>
<protein>
    <recommendedName>
        <fullName evidence="4">Lipoprotein</fullName>
    </recommendedName>
</protein>
<evidence type="ECO:0000256" key="1">
    <source>
        <dbReference type="SAM" id="SignalP"/>
    </source>
</evidence>
<feature type="chain" id="PRO_5045491372" description="Lipoprotein" evidence="1">
    <location>
        <begin position="25"/>
        <end position="148"/>
    </location>
</feature>
<gene>
    <name evidence="2" type="ORF">J2Z22_004727</name>
</gene>
<keyword evidence="3" id="KW-1185">Reference proteome</keyword>
<sequence length="148" mass="16826">MKKITGLSFAFVFILMMTACTNHSEVFNDFSLKGESTHWTGELQVHTEERYNKNDEKSTTYETSSKHTFVLEYKGELEDLKSLRHLKYKYQGTAIGGSEDQTFDTGSTDKRFVSTSSGNGAFETKNSVIEVTVEWDNQTETFTLKSTD</sequence>
<comment type="caution">
    <text evidence="2">The sequence shown here is derived from an EMBL/GenBank/DDBJ whole genome shotgun (WGS) entry which is preliminary data.</text>
</comment>
<evidence type="ECO:0000313" key="2">
    <source>
        <dbReference type="EMBL" id="MDT3429127.1"/>
    </source>
</evidence>
<dbReference type="PROSITE" id="PS51257">
    <property type="entry name" value="PROKAR_LIPOPROTEIN"/>
    <property type="match status" value="1"/>
</dbReference>
<name>A0ABU3HE85_9BACL</name>
<dbReference type="Proteomes" id="UP001248709">
    <property type="component" value="Unassembled WGS sequence"/>
</dbReference>
<organism evidence="2 3">
    <name type="scientific">Paenibacillus forsythiae</name>
    <dbReference type="NCBI Taxonomy" id="365616"/>
    <lineage>
        <taxon>Bacteria</taxon>
        <taxon>Bacillati</taxon>
        <taxon>Bacillota</taxon>
        <taxon>Bacilli</taxon>
        <taxon>Bacillales</taxon>
        <taxon>Paenibacillaceae</taxon>
        <taxon>Paenibacillus</taxon>
    </lineage>
</organism>